<dbReference type="GeneID" id="20814164"/>
<dbReference type="VEuPathDB" id="FungiDB:H257_12168"/>
<protein>
    <submittedName>
        <fullName evidence="1">Uncharacterized protein</fullName>
    </submittedName>
</protein>
<dbReference type="AlphaFoldDB" id="W4FZA0"/>
<reference evidence="1" key="1">
    <citation type="submission" date="2013-12" db="EMBL/GenBank/DDBJ databases">
        <title>The Genome Sequence of Aphanomyces astaci APO3.</title>
        <authorList>
            <consortium name="The Broad Institute Genomics Platform"/>
            <person name="Russ C."/>
            <person name="Tyler B."/>
            <person name="van West P."/>
            <person name="Dieguez-Uribeondo J."/>
            <person name="Young S.K."/>
            <person name="Zeng Q."/>
            <person name="Gargeya S."/>
            <person name="Fitzgerald M."/>
            <person name="Abouelleil A."/>
            <person name="Alvarado L."/>
            <person name="Chapman S.B."/>
            <person name="Gainer-Dewar J."/>
            <person name="Goldberg J."/>
            <person name="Griggs A."/>
            <person name="Gujja S."/>
            <person name="Hansen M."/>
            <person name="Howarth C."/>
            <person name="Imamovic A."/>
            <person name="Ireland A."/>
            <person name="Larimer J."/>
            <person name="McCowan C."/>
            <person name="Murphy C."/>
            <person name="Pearson M."/>
            <person name="Poon T.W."/>
            <person name="Priest M."/>
            <person name="Roberts A."/>
            <person name="Saif S."/>
            <person name="Shea T."/>
            <person name="Sykes S."/>
            <person name="Wortman J."/>
            <person name="Nusbaum C."/>
            <person name="Birren B."/>
        </authorList>
    </citation>
    <scope>NUCLEOTIDE SEQUENCE [LARGE SCALE GENOMIC DNA]</scope>
    <source>
        <strain evidence="1">APO3</strain>
    </source>
</reference>
<dbReference type="RefSeq" id="XP_009837591.1">
    <property type="nucleotide sequence ID" value="XM_009839289.1"/>
</dbReference>
<gene>
    <name evidence="1" type="ORF">H257_12168</name>
</gene>
<organism evidence="1">
    <name type="scientific">Aphanomyces astaci</name>
    <name type="common">Crayfish plague agent</name>
    <dbReference type="NCBI Taxonomy" id="112090"/>
    <lineage>
        <taxon>Eukaryota</taxon>
        <taxon>Sar</taxon>
        <taxon>Stramenopiles</taxon>
        <taxon>Oomycota</taxon>
        <taxon>Saprolegniomycetes</taxon>
        <taxon>Saprolegniales</taxon>
        <taxon>Verrucalvaceae</taxon>
        <taxon>Aphanomyces</taxon>
    </lineage>
</organism>
<dbReference type="OrthoDB" id="72961at2759"/>
<evidence type="ECO:0000313" key="1">
    <source>
        <dbReference type="EMBL" id="ETV72805.1"/>
    </source>
</evidence>
<dbReference type="EMBL" id="KI913152">
    <property type="protein sequence ID" value="ETV72805.1"/>
    <property type="molecule type" value="Genomic_DNA"/>
</dbReference>
<name>W4FZA0_APHAT</name>
<sequence>MWRRHSKVLHAAFCPWKRHPLATMLMQHVSTSSAANAAYISRLQDTIHEHTSLVHPDAPGVAQFHYEREFPIWKKQQVSLHSMREGHAKTILQKYANENLLWQEARDLNAAQRHDLVVDVLYRALYLGERDAAWLPRTTSLFAQQVLVAACNLHDVATAVQAVDMLTALPLHAVSRKVLQDASHAVTHLCLHHDDATTLTAVLDAIEPAHVTLDASTSEQVVSSLLRNEGPLLDTHKRIVSLYNAGTCASSLAVDTHVLWSLLTLLRAEEASSSRASTAMNGVDPHLQLVELYRNMQAEYGLTDPDVGNYLVSDSCKEARTPKTQGRVSSIALSYMRDQGFPASVSTTLNVVMAMLASDDADASSVWDTLFNDHDAAVFPWSTQHVSAALSAAALHGHSAAAMALVHRAQLTRLPLLDVSYGHAVATASDPRLRSAFVDQYKAANQAGDVVMACQDDETHVGFHWSGALLHHIAATHEQLAKDVVPMLLQEMQYYGIAASERDMAAVLSTLTSGTLYDLYERFPRVVKAAPKAWAAAMQARVLPASSDESTLDDAMQLWRCFVWTEALQVDESVFAALYYVALRRTSTWHLADEVMTQYTTRHRTKTTTSTSSSCRLVEQALGHAADAVDLPTTKRLLRQWTAHNERLSRDAVACVFRTVGQVRSTRQPHVQDESLSYFSLMVEFPGLFPLDPTTVSNALVLSAQADLYYDCQALLTMAMANGVDLTPEARFACVELLTRTNGVESSGDRQQLLATVRQLWQNSSKERVDSIQGLR</sequence>
<proteinExistence type="predicted"/>
<accession>W4FZA0</accession>